<protein>
    <submittedName>
        <fullName evidence="2">Uncharacterized protein</fullName>
    </submittedName>
</protein>
<evidence type="ECO:0000313" key="2">
    <source>
        <dbReference type="EMBL" id="GAA4264274.1"/>
    </source>
</evidence>
<dbReference type="Proteomes" id="UP001500620">
    <property type="component" value="Unassembled WGS sequence"/>
</dbReference>
<dbReference type="SUPFAM" id="SSF53822">
    <property type="entry name" value="Periplasmic binding protein-like I"/>
    <property type="match status" value="1"/>
</dbReference>
<reference evidence="3" key="1">
    <citation type="journal article" date="2019" name="Int. J. Syst. Evol. Microbiol.">
        <title>The Global Catalogue of Microorganisms (GCM) 10K type strain sequencing project: providing services to taxonomists for standard genome sequencing and annotation.</title>
        <authorList>
            <consortium name="The Broad Institute Genomics Platform"/>
            <consortium name="The Broad Institute Genome Sequencing Center for Infectious Disease"/>
            <person name="Wu L."/>
            <person name="Ma J."/>
        </authorList>
    </citation>
    <scope>NUCLEOTIDE SEQUENCE [LARGE SCALE GENOMIC DNA]</scope>
    <source>
        <strain evidence="3">JCM 17441</strain>
    </source>
</reference>
<comment type="caution">
    <text evidence="2">The sequence shown here is derived from an EMBL/GenBank/DDBJ whole genome shotgun (WGS) entry which is preliminary data.</text>
</comment>
<sequence length="54" mass="5541">MASYDAAAVLDRAIAAAGADPTPEAINEQVGPLGEIPSPRGNGRFNKNHGPIQN</sequence>
<organism evidence="2 3">
    <name type="scientific">Dactylosporangium darangshiense</name>
    <dbReference type="NCBI Taxonomy" id="579108"/>
    <lineage>
        <taxon>Bacteria</taxon>
        <taxon>Bacillati</taxon>
        <taxon>Actinomycetota</taxon>
        <taxon>Actinomycetes</taxon>
        <taxon>Micromonosporales</taxon>
        <taxon>Micromonosporaceae</taxon>
        <taxon>Dactylosporangium</taxon>
    </lineage>
</organism>
<name>A0ABP8DWI5_9ACTN</name>
<proteinExistence type="predicted"/>
<dbReference type="Gene3D" id="3.40.50.2300">
    <property type="match status" value="1"/>
</dbReference>
<evidence type="ECO:0000313" key="3">
    <source>
        <dbReference type="Proteomes" id="UP001500620"/>
    </source>
</evidence>
<gene>
    <name evidence="2" type="ORF">GCM10022255_116400</name>
</gene>
<keyword evidence="3" id="KW-1185">Reference proteome</keyword>
<dbReference type="InterPro" id="IPR028082">
    <property type="entry name" value="Peripla_BP_I"/>
</dbReference>
<dbReference type="EMBL" id="BAABAT010000129">
    <property type="protein sequence ID" value="GAA4264274.1"/>
    <property type="molecule type" value="Genomic_DNA"/>
</dbReference>
<accession>A0ABP8DWI5</accession>
<evidence type="ECO:0000256" key="1">
    <source>
        <dbReference type="SAM" id="MobiDB-lite"/>
    </source>
</evidence>
<feature type="region of interest" description="Disordered" evidence="1">
    <location>
        <begin position="20"/>
        <end position="54"/>
    </location>
</feature>